<dbReference type="SUPFAM" id="SSF58104">
    <property type="entry name" value="Methyl-accepting chemotaxis protein (MCP) signaling domain"/>
    <property type="match status" value="1"/>
</dbReference>
<dbReference type="SMART" id="SM00304">
    <property type="entry name" value="HAMP"/>
    <property type="match status" value="2"/>
</dbReference>
<feature type="transmembrane region" description="Helical" evidence="4">
    <location>
        <begin position="204"/>
        <end position="224"/>
    </location>
</feature>
<organism evidence="7 8">
    <name type="scientific">Teretinema zuelzerae</name>
    <dbReference type="NCBI Taxonomy" id="156"/>
    <lineage>
        <taxon>Bacteria</taxon>
        <taxon>Pseudomonadati</taxon>
        <taxon>Spirochaetota</taxon>
        <taxon>Spirochaetia</taxon>
        <taxon>Spirochaetales</taxon>
        <taxon>Treponemataceae</taxon>
        <taxon>Teretinema</taxon>
    </lineage>
</organism>
<dbReference type="GO" id="GO:0007165">
    <property type="term" value="P:signal transduction"/>
    <property type="evidence" value="ECO:0007669"/>
    <property type="project" value="UniProtKB-KW"/>
</dbReference>
<evidence type="ECO:0000256" key="3">
    <source>
        <dbReference type="PROSITE-ProRule" id="PRU00284"/>
    </source>
</evidence>
<keyword evidence="1 3" id="KW-0807">Transducer</keyword>
<name>A0AAE3EKU9_9SPIR</name>
<accession>A0AAE3EKU9</accession>
<reference evidence="7" key="1">
    <citation type="submission" date="2021-08" db="EMBL/GenBank/DDBJ databases">
        <title>Comparative analyses of Brucepasteria parasyntrophica and Teretinema zuelzerae.</title>
        <authorList>
            <person name="Song Y."/>
            <person name="Brune A."/>
        </authorList>
    </citation>
    <scope>NUCLEOTIDE SEQUENCE</scope>
    <source>
        <strain evidence="7">DSM 1903</strain>
    </source>
</reference>
<evidence type="ECO:0000256" key="2">
    <source>
        <dbReference type="ARBA" id="ARBA00029447"/>
    </source>
</evidence>
<evidence type="ECO:0000313" key="7">
    <source>
        <dbReference type="EMBL" id="MCD1655358.1"/>
    </source>
</evidence>
<evidence type="ECO:0000256" key="1">
    <source>
        <dbReference type="ARBA" id="ARBA00023224"/>
    </source>
</evidence>
<dbReference type="PROSITE" id="PS50885">
    <property type="entry name" value="HAMP"/>
    <property type="match status" value="1"/>
</dbReference>
<gene>
    <name evidence="7" type="ORF">K7J14_11700</name>
</gene>
<dbReference type="InterPro" id="IPR003660">
    <property type="entry name" value="HAMP_dom"/>
</dbReference>
<dbReference type="AlphaFoldDB" id="A0AAE3EKU9"/>
<feature type="domain" description="HAMP" evidence="6">
    <location>
        <begin position="228"/>
        <end position="280"/>
    </location>
</feature>
<dbReference type="CDD" id="cd06225">
    <property type="entry name" value="HAMP"/>
    <property type="match status" value="1"/>
</dbReference>
<keyword evidence="4" id="KW-0812">Transmembrane</keyword>
<dbReference type="EMBL" id="JAINWA010000003">
    <property type="protein sequence ID" value="MCD1655358.1"/>
    <property type="molecule type" value="Genomic_DNA"/>
</dbReference>
<sequence>MKLKARFSLIIGSLLFIAAALTAFVIFSFSHVSRLQTYQTRTSDTVTEWVKLRIFLSDIFTVSFDVDTVDSRWMDINTNFSGSFSGIAESPLRGRLSAETNELIDNAGNLLELMQKSFTALDSEIGQLSAAGIASNTKLQLKSRGLSSVFNSRESEDSSAVTLCYLQLSSSLYKMNVYSAPFESILEEIKNHLDRDVSANIRSVLLRSILVLAVLSLAAFIVIFRMTSKIVRRLDSLRDSTESLAAKDLTISVGDRYKDEIGELSGHLDTSIKALNGVMKSVQTAADDATGMSESINFAAGEVTTATTEINSNIESMDKQFDNIKTAMKNASSALESMSSFLVTFMTDIERQNSSIADSGKAISVMSESINTVSKKGRDKTRQMDELQRVAQEGEEKIENTESILVGVTGQLDEVHSFITMINSIAEQTSILSMNAAIESAHAGEAGKGFAVVADEIQKLAESTTENAQLITTTLTEISSNVQEARNSSQSATEAFSNTTSAIQELNVTLNEIVSALELIDERSGELSRQSKEVLDTTSGLSVKTDKLDSLRKTAIHEIIQMDSIIAESSGGVSEIAAGTGDILKRIMEIHELSTKSKEAMKVLDSMLEEFRTTDSTIQELD</sequence>
<evidence type="ECO:0000256" key="4">
    <source>
        <dbReference type="SAM" id="Phobius"/>
    </source>
</evidence>
<feature type="domain" description="Methyl-accepting transducer" evidence="5">
    <location>
        <begin position="327"/>
        <end position="549"/>
    </location>
</feature>
<dbReference type="Proteomes" id="UP001198163">
    <property type="component" value="Unassembled WGS sequence"/>
</dbReference>
<keyword evidence="4" id="KW-1133">Transmembrane helix</keyword>
<keyword evidence="8" id="KW-1185">Reference proteome</keyword>
<feature type="transmembrane region" description="Helical" evidence="4">
    <location>
        <begin position="7"/>
        <end position="29"/>
    </location>
</feature>
<dbReference type="Pfam" id="PF00672">
    <property type="entry name" value="HAMP"/>
    <property type="match status" value="1"/>
</dbReference>
<dbReference type="RefSeq" id="WP_230756407.1">
    <property type="nucleotide sequence ID" value="NZ_JAINWA010000003.1"/>
</dbReference>
<evidence type="ECO:0000259" key="6">
    <source>
        <dbReference type="PROSITE" id="PS50885"/>
    </source>
</evidence>
<dbReference type="Gene3D" id="6.10.340.10">
    <property type="match status" value="1"/>
</dbReference>
<dbReference type="Gene3D" id="1.10.287.950">
    <property type="entry name" value="Methyl-accepting chemotaxis protein"/>
    <property type="match status" value="1"/>
</dbReference>
<dbReference type="InterPro" id="IPR004089">
    <property type="entry name" value="MCPsignal_dom"/>
</dbReference>
<protein>
    <submittedName>
        <fullName evidence="7">HAMP domain-containing protein</fullName>
    </submittedName>
</protein>
<dbReference type="GO" id="GO:0016020">
    <property type="term" value="C:membrane"/>
    <property type="evidence" value="ECO:0007669"/>
    <property type="project" value="InterPro"/>
</dbReference>
<dbReference type="PANTHER" id="PTHR32089">
    <property type="entry name" value="METHYL-ACCEPTING CHEMOTAXIS PROTEIN MCPB"/>
    <property type="match status" value="1"/>
</dbReference>
<evidence type="ECO:0000259" key="5">
    <source>
        <dbReference type="PROSITE" id="PS50111"/>
    </source>
</evidence>
<dbReference type="SMART" id="SM00283">
    <property type="entry name" value="MA"/>
    <property type="match status" value="1"/>
</dbReference>
<proteinExistence type="inferred from homology"/>
<evidence type="ECO:0000313" key="8">
    <source>
        <dbReference type="Proteomes" id="UP001198163"/>
    </source>
</evidence>
<dbReference type="PANTHER" id="PTHR32089:SF112">
    <property type="entry name" value="LYSOZYME-LIKE PROTEIN-RELATED"/>
    <property type="match status" value="1"/>
</dbReference>
<comment type="caution">
    <text evidence="7">The sequence shown here is derived from an EMBL/GenBank/DDBJ whole genome shotgun (WGS) entry which is preliminary data.</text>
</comment>
<comment type="similarity">
    <text evidence="2">Belongs to the methyl-accepting chemotaxis (MCP) protein family.</text>
</comment>
<keyword evidence="4" id="KW-0472">Membrane</keyword>
<dbReference type="PROSITE" id="PS50111">
    <property type="entry name" value="CHEMOTAXIS_TRANSDUC_2"/>
    <property type="match status" value="1"/>
</dbReference>
<dbReference type="Pfam" id="PF00015">
    <property type="entry name" value="MCPsignal"/>
    <property type="match status" value="1"/>
</dbReference>